<organism evidence="1 2">
    <name type="scientific">Periplaneta americana</name>
    <name type="common">American cockroach</name>
    <name type="synonym">Blatta americana</name>
    <dbReference type="NCBI Taxonomy" id="6978"/>
    <lineage>
        <taxon>Eukaryota</taxon>
        <taxon>Metazoa</taxon>
        <taxon>Ecdysozoa</taxon>
        <taxon>Arthropoda</taxon>
        <taxon>Hexapoda</taxon>
        <taxon>Insecta</taxon>
        <taxon>Pterygota</taxon>
        <taxon>Neoptera</taxon>
        <taxon>Polyneoptera</taxon>
        <taxon>Dictyoptera</taxon>
        <taxon>Blattodea</taxon>
        <taxon>Blattoidea</taxon>
        <taxon>Blattidae</taxon>
        <taxon>Blattinae</taxon>
        <taxon>Periplaneta</taxon>
    </lineage>
</organism>
<accession>A0ABQ8SY89</accession>
<keyword evidence="2" id="KW-1185">Reference proteome</keyword>
<dbReference type="EMBL" id="JAJSOF020000019">
    <property type="protein sequence ID" value="KAJ4438738.1"/>
    <property type="molecule type" value="Genomic_DNA"/>
</dbReference>
<protein>
    <submittedName>
        <fullName evidence="1">Uncharacterized protein</fullName>
    </submittedName>
</protein>
<name>A0ABQ8SY89_PERAM</name>
<comment type="caution">
    <text evidence="1">The sequence shown here is derived from an EMBL/GenBank/DDBJ whole genome shotgun (WGS) entry which is preliminary data.</text>
</comment>
<reference evidence="1 2" key="1">
    <citation type="journal article" date="2022" name="Allergy">
        <title>Genome assembly and annotation of Periplaneta americana reveal a comprehensive cockroach allergen profile.</title>
        <authorList>
            <person name="Wang L."/>
            <person name="Xiong Q."/>
            <person name="Saelim N."/>
            <person name="Wang L."/>
            <person name="Nong W."/>
            <person name="Wan A.T."/>
            <person name="Shi M."/>
            <person name="Liu X."/>
            <person name="Cao Q."/>
            <person name="Hui J.H.L."/>
            <person name="Sookrung N."/>
            <person name="Leung T.F."/>
            <person name="Tungtrongchitr A."/>
            <person name="Tsui S.K.W."/>
        </authorList>
    </citation>
    <scope>NUCLEOTIDE SEQUENCE [LARGE SCALE GENOMIC DNA]</scope>
    <source>
        <strain evidence="1">PWHHKU_190912</strain>
    </source>
</reference>
<proteinExistence type="predicted"/>
<evidence type="ECO:0000313" key="1">
    <source>
        <dbReference type="EMBL" id="KAJ4438738.1"/>
    </source>
</evidence>
<dbReference type="Proteomes" id="UP001148838">
    <property type="component" value="Unassembled WGS sequence"/>
</dbReference>
<evidence type="ECO:0000313" key="2">
    <source>
        <dbReference type="Proteomes" id="UP001148838"/>
    </source>
</evidence>
<sequence length="353" mass="40636">MENSESWSRASLSTFSCQDLAGVKCSSGGRRSNSTELASLSIPHSYRFPSQQGGSNNDTAYIAEFINLVLNIFILHNIRNVAPKHSHRFLRNLVYHNVFHPLRNRFLQFFFTSFHNDDKLEYNKSNSVQIVNRENYDIINIGYFFYRKRNHISETHYTLQCLLHCLKTSNATAAIFSVPLLFHRMITQNICMEISYVLRKLSQEITSSLTALNITESANILDKYGTVDTRKHTISKAPSTRCYPNYFCVTMKVASSDWRRRCYRRFPSPNFLARTPAQRQQYSPQLHDAFCTMNSRTKCFPASFMYSCQKKKVAALVNSEYFQSPLRVAAMLHDACACTSSSGTMKVFHIYVS</sequence>
<gene>
    <name evidence="1" type="ORF">ANN_14689</name>
</gene>